<dbReference type="KEGG" id="tbl:TBLA_0I02890"/>
<keyword evidence="5" id="KW-0547">Nucleotide-binding</keyword>
<dbReference type="GO" id="GO:0005524">
    <property type="term" value="F:ATP binding"/>
    <property type="evidence" value="ECO:0007669"/>
    <property type="project" value="UniProtKB-KW"/>
</dbReference>
<protein>
    <recommendedName>
        <fullName evidence="13">Rad50/SbcC-type AAA domain-containing protein</fullName>
    </recommendedName>
</protein>
<dbReference type="OMA" id="FMCHRSL"/>
<evidence type="ECO:0000256" key="2">
    <source>
        <dbReference type="ARBA" id="ARBA00004286"/>
    </source>
</evidence>
<dbReference type="InterPro" id="IPR036277">
    <property type="entry name" value="SMC_hinge_sf"/>
</dbReference>
<dbReference type="Gene3D" id="3.40.50.300">
    <property type="entry name" value="P-loop containing nucleotide triphosphate hydrolases"/>
    <property type="match status" value="2"/>
</dbReference>
<evidence type="ECO:0000256" key="9">
    <source>
        <dbReference type="ARBA" id="ARBA00023172"/>
    </source>
</evidence>
<keyword evidence="6" id="KW-0227">DNA damage</keyword>
<feature type="domain" description="Rad50/SbcC-type AAA" evidence="13">
    <location>
        <begin position="73"/>
        <end position="326"/>
    </location>
</feature>
<dbReference type="EMBL" id="HE806324">
    <property type="protein sequence ID" value="CCH62945.1"/>
    <property type="molecule type" value="Genomic_DNA"/>
</dbReference>
<dbReference type="GO" id="GO:0051276">
    <property type="term" value="P:chromosome organization"/>
    <property type="evidence" value="ECO:0007669"/>
    <property type="project" value="InterPro"/>
</dbReference>
<dbReference type="InterPro" id="IPR027417">
    <property type="entry name" value="P-loop_NTPase"/>
</dbReference>
<evidence type="ECO:0000256" key="8">
    <source>
        <dbReference type="ARBA" id="ARBA00023054"/>
    </source>
</evidence>
<dbReference type="GO" id="GO:0035861">
    <property type="term" value="C:site of double-strand break"/>
    <property type="evidence" value="ECO:0007669"/>
    <property type="project" value="EnsemblFungi"/>
</dbReference>
<keyword evidence="9" id="KW-0233">DNA recombination</keyword>
<evidence type="ECO:0000259" key="13">
    <source>
        <dbReference type="Pfam" id="PF13476"/>
    </source>
</evidence>
<evidence type="ECO:0000313" key="15">
    <source>
        <dbReference type="Proteomes" id="UP000002866"/>
    </source>
</evidence>
<feature type="coiled-coil region" evidence="12">
    <location>
        <begin position="266"/>
        <end position="448"/>
    </location>
</feature>
<dbReference type="Proteomes" id="UP000002866">
    <property type="component" value="Chromosome 9"/>
</dbReference>
<dbReference type="Pfam" id="PF13476">
    <property type="entry name" value="AAA_23"/>
    <property type="match status" value="1"/>
</dbReference>
<dbReference type="GeneID" id="14498122"/>
<dbReference type="GO" id="GO:0003697">
    <property type="term" value="F:single-stranded DNA binding"/>
    <property type="evidence" value="ECO:0007669"/>
    <property type="project" value="TreeGrafter"/>
</dbReference>
<dbReference type="GO" id="GO:0071139">
    <property type="term" value="P:resolution of DNA recombination intermediates"/>
    <property type="evidence" value="ECO:0007669"/>
    <property type="project" value="EnsemblFungi"/>
</dbReference>
<dbReference type="eggNOG" id="KOG0250">
    <property type="taxonomic scope" value="Eukaryota"/>
</dbReference>
<dbReference type="GO" id="GO:1990683">
    <property type="term" value="P:DNA double-strand break attachment to nuclear envelope"/>
    <property type="evidence" value="ECO:0007669"/>
    <property type="project" value="EnsemblFungi"/>
</dbReference>
<dbReference type="GO" id="GO:0000724">
    <property type="term" value="P:double-strand break repair via homologous recombination"/>
    <property type="evidence" value="ECO:0007669"/>
    <property type="project" value="EnsemblFungi"/>
</dbReference>
<evidence type="ECO:0000256" key="3">
    <source>
        <dbReference type="ARBA" id="ARBA00006793"/>
    </source>
</evidence>
<dbReference type="SUPFAM" id="SSF52540">
    <property type="entry name" value="P-loop containing nucleoside triphosphate hydrolases"/>
    <property type="match status" value="2"/>
</dbReference>
<sequence>MMTSTEVAGSKRPLEENVDNNLLELAAEYQGIEDLHKNKKRRHNFVVMSQHPDLRESQVLSNKETLLPGYIKKIKLVNFMCHEHFELTLGPRLNFIVGNNGSGKSAILTAITIGLGAKANSTNRGNSLKDLIKNGCNQSKITIILENNLENGYSPDIYGPEIIIERTLKREGSSSFVVKSASGVKISDKKKDLQQIVDYFSVPVGNPMCFLSQDAARSFLTASTPEDKYFQFMKGTFLLEISKHLTNATAIYGAARENMIKHKINLNRLKTSYNDATTLLKNYESTSNLNDRKLKLQGKSLWIDIKHNQLECKKLEKSVNNSKEEIATIDAKIKSKDHKIQRYLTDEQAIKDDLESKYKDVQEKKEVYDSAIAEVNKVRDNYNKELQNEEDINKNIEKSHVKLKNLSKNIENLENKLKEELGTDKDLLKQELSKCEELDNELNDAFNAQSVKLQDLQQKESQLIHRRNREVHSSQESLGNLADELRRIKQGHNDFLNGFDRNMKQFLSALKQHEHEFTSPPIGPLGQFVTITENYKQWTRCVQRAIGRSLSSFIVTNQKDSRLFQKIMKSERVSNITCFVHRFEDFDFSRGKAQCQYPTILDILEFSDLHVRNIFIDYNKIEKIILIDNMTEARNFLRTNPKNVSMALSLRDERTGFFLSGGSKIDTVYYANKLLMKMSDSTTYLNERIQEEQKTLNKLKREYDEQINELKQNIRTLDNEKKIIQNKLNNNTKQITELKKDLNKVVDTGVLDSAKDEYQRIQNAIVSYETALEGLKENMNTLLEKARPLNDIRDTAQKTYRNIKKEFEALKQELEDRDIRIRRYKDDITIQNDEKARIQEKIDRVQSNINDLMSGIETQIENASEFCSEEESTSENLPDNQDDIRKELEDISRKIKRNESDIGVSYEKALELYEQTMSKFLSAKEKYIEMDNALSILNHSIKSRTVNFGYQKTSTFADADFDFRNSLRIRKFKGKLDFGKTKETLNVYTGPQTDKEPRNVDTLSGGEKSFSQIALLLATWKPMRSRIIALDEYDVFMDQVNRKTSTQLIVQKLKDDSRTQTIIITPQDIGKITDIDSDGVNIHRLRDPERLNNSTFHG</sequence>
<evidence type="ECO:0000256" key="4">
    <source>
        <dbReference type="ARBA" id="ARBA00022454"/>
    </source>
</evidence>
<comment type="similarity">
    <text evidence="3">Belongs to the SMC family. SMC6 subfamily.</text>
</comment>
<evidence type="ECO:0000256" key="7">
    <source>
        <dbReference type="ARBA" id="ARBA00022840"/>
    </source>
</evidence>
<evidence type="ECO:0000256" key="12">
    <source>
        <dbReference type="SAM" id="Coils"/>
    </source>
</evidence>
<dbReference type="GO" id="GO:0003684">
    <property type="term" value="F:damaged DNA binding"/>
    <property type="evidence" value="ECO:0007669"/>
    <property type="project" value="EnsemblFungi"/>
</dbReference>
<dbReference type="GO" id="GO:0016887">
    <property type="term" value="F:ATP hydrolysis activity"/>
    <property type="evidence" value="ECO:0007669"/>
    <property type="project" value="InterPro"/>
</dbReference>
<dbReference type="HOGENOM" id="CLU_009063_0_0_1"/>
<dbReference type="GO" id="GO:0051304">
    <property type="term" value="P:chromosome separation"/>
    <property type="evidence" value="ECO:0007669"/>
    <property type="project" value="EnsemblFungi"/>
</dbReference>
<dbReference type="OrthoDB" id="10265785at2759"/>
<dbReference type="PANTHER" id="PTHR19306:SF6">
    <property type="entry name" value="STRUCTURAL MAINTENANCE OF CHROMOSOMES PROTEIN 6"/>
    <property type="match status" value="1"/>
</dbReference>
<keyword evidence="7" id="KW-0067">ATP-binding</keyword>
<accession>I2H993</accession>
<evidence type="ECO:0000256" key="11">
    <source>
        <dbReference type="ARBA" id="ARBA00023242"/>
    </source>
</evidence>
<evidence type="ECO:0000256" key="10">
    <source>
        <dbReference type="ARBA" id="ARBA00023204"/>
    </source>
</evidence>
<dbReference type="PANTHER" id="PTHR19306">
    <property type="entry name" value="STRUCTURAL MAINTENANCE OF CHROMOSOMES 5,6 SMC5, SMC6"/>
    <property type="match status" value="1"/>
</dbReference>
<evidence type="ECO:0000313" key="14">
    <source>
        <dbReference type="EMBL" id="CCH62945.1"/>
    </source>
</evidence>
<keyword evidence="11" id="KW-0539">Nucleus</keyword>
<dbReference type="GO" id="GO:0030915">
    <property type="term" value="C:Smc5-Smc6 complex"/>
    <property type="evidence" value="ECO:0007669"/>
    <property type="project" value="EnsemblFungi"/>
</dbReference>
<keyword evidence="4" id="KW-0158">Chromosome</keyword>
<gene>
    <name evidence="14" type="primary">TBLA0I02890</name>
    <name evidence="14" type="ORF">TBLA_0I02890</name>
</gene>
<evidence type="ECO:0000256" key="6">
    <source>
        <dbReference type="ARBA" id="ARBA00022763"/>
    </source>
</evidence>
<name>I2H993_HENB6</name>
<dbReference type="STRING" id="1071380.I2H993"/>
<evidence type="ECO:0000256" key="5">
    <source>
        <dbReference type="ARBA" id="ARBA00022741"/>
    </source>
</evidence>
<dbReference type="GO" id="GO:0005634">
    <property type="term" value="C:nucleus"/>
    <property type="evidence" value="ECO:0007669"/>
    <property type="project" value="UniProtKB-SubCell"/>
</dbReference>
<dbReference type="InParanoid" id="I2H993"/>
<dbReference type="Gene3D" id="1.10.287.1490">
    <property type="match status" value="1"/>
</dbReference>
<reference evidence="14 15" key="1">
    <citation type="journal article" date="2011" name="Proc. Natl. Acad. Sci. U.S.A.">
        <title>Evolutionary erosion of yeast sex chromosomes by mating-type switching accidents.</title>
        <authorList>
            <person name="Gordon J.L."/>
            <person name="Armisen D."/>
            <person name="Proux-Wera E."/>
            <person name="Oheigeartaigh S.S."/>
            <person name="Byrne K.P."/>
            <person name="Wolfe K.H."/>
        </authorList>
    </citation>
    <scope>NUCLEOTIDE SEQUENCE [LARGE SCALE GENOMIC DNA]</scope>
    <source>
        <strain evidence="15">ATCC 34711 / CBS 6284 / DSM 70876 / NBRC 10599 / NRRL Y-10934 / UCD 77-7</strain>
    </source>
</reference>
<dbReference type="RefSeq" id="XP_004182464.1">
    <property type="nucleotide sequence ID" value="XM_004182416.1"/>
</dbReference>
<keyword evidence="15" id="KW-1185">Reference proteome</keyword>
<keyword evidence="8 12" id="KW-0175">Coiled coil</keyword>
<evidence type="ECO:0000256" key="1">
    <source>
        <dbReference type="ARBA" id="ARBA00004123"/>
    </source>
</evidence>
<comment type="subcellular location">
    <subcellularLocation>
        <location evidence="2">Chromosome</location>
    </subcellularLocation>
    <subcellularLocation>
        <location evidence="1">Nucleus</location>
    </subcellularLocation>
</comment>
<dbReference type="GO" id="GO:0019789">
    <property type="term" value="F:SUMO transferase activity"/>
    <property type="evidence" value="ECO:0007669"/>
    <property type="project" value="EnsemblFungi"/>
</dbReference>
<organism evidence="14 15">
    <name type="scientific">Henningerozyma blattae (strain ATCC 34711 / CBS 6284 / DSM 70876 / NBRC 10599 / NRRL Y-10934 / UCD 77-7)</name>
    <name type="common">Yeast</name>
    <name type="synonym">Tetrapisispora blattae</name>
    <dbReference type="NCBI Taxonomy" id="1071380"/>
    <lineage>
        <taxon>Eukaryota</taxon>
        <taxon>Fungi</taxon>
        <taxon>Dikarya</taxon>
        <taxon>Ascomycota</taxon>
        <taxon>Saccharomycotina</taxon>
        <taxon>Saccharomycetes</taxon>
        <taxon>Saccharomycetales</taxon>
        <taxon>Saccharomycetaceae</taxon>
        <taxon>Henningerozyma</taxon>
    </lineage>
</organism>
<dbReference type="AlphaFoldDB" id="I2H993"/>
<keyword evidence="10" id="KW-0234">DNA repair</keyword>
<dbReference type="FunCoup" id="I2H993">
    <property type="interactions" value="892"/>
</dbReference>
<dbReference type="InterPro" id="IPR038729">
    <property type="entry name" value="Rad50/SbcC_AAA"/>
</dbReference>
<dbReference type="SUPFAM" id="SSF75553">
    <property type="entry name" value="Smc hinge domain"/>
    <property type="match status" value="1"/>
</dbReference>
<feature type="coiled-coil region" evidence="12">
    <location>
        <begin position="682"/>
        <end position="848"/>
    </location>
</feature>
<proteinExistence type="inferred from homology"/>